<evidence type="ECO:0008006" key="3">
    <source>
        <dbReference type="Google" id="ProtNLM"/>
    </source>
</evidence>
<dbReference type="Proteomes" id="UP001232245">
    <property type="component" value="Unassembled WGS sequence"/>
</dbReference>
<sequence>MYEKQLIDELLRQVGSDIEVSTDTVEVEGLLEEINSNIVTLVEPLEYGSRGYRYIPIEAINFIRVL</sequence>
<dbReference type="RefSeq" id="WP_095302018.1">
    <property type="nucleotide sequence ID" value="NZ_CADEPK010000359.1"/>
</dbReference>
<organism evidence="1 2">
    <name type="scientific">Metabacillus niabensis</name>
    <dbReference type="NCBI Taxonomy" id="324854"/>
    <lineage>
        <taxon>Bacteria</taxon>
        <taxon>Bacillati</taxon>
        <taxon>Bacillota</taxon>
        <taxon>Bacilli</taxon>
        <taxon>Bacillales</taxon>
        <taxon>Bacillaceae</taxon>
        <taxon>Metabacillus</taxon>
    </lineage>
</organism>
<gene>
    <name evidence="1" type="ORF">J2S02_004350</name>
</gene>
<evidence type="ECO:0000313" key="1">
    <source>
        <dbReference type="EMBL" id="MDQ0227986.1"/>
    </source>
</evidence>
<proteinExistence type="predicted"/>
<protein>
    <recommendedName>
        <fullName evidence="3">DUF2642 domain-containing protein</fullName>
    </recommendedName>
</protein>
<evidence type="ECO:0000313" key="2">
    <source>
        <dbReference type="Proteomes" id="UP001232245"/>
    </source>
</evidence>
<name>A0ABT9Z6V4_9BACI</name>
<comment type="caution">
    <text evidence="1">The sequence shown here is derived from an EMBL/GenBank/DDBJ whole genome shotgun (WGS) entry which is preliminary data.</text>
</comment>
<dbReference type="EMBL" id="JAUSTZ010000013">
    <property type="protein sequence ID" value="MDQ0227986.1"/>
    <property type="molecule type" value="Genomic_DNA"/>
</dbReference>
<reference evidence="1 2" key="1">
    <citation type="submission" date="2023-07" db="EMBL/GenBank/DDBJ databases">
        <title>Genomic Encyclopedia of Type Strains, Phase IV (KMG-IV): sequencing the most valuable type-strain genomes for metagenomic binning, comparative biology and taxonomic classification.</title>
        <authorList>
            <person name="Goeker M."/>
        </authorList>
    </citation>
    <scope>NUCLEOTIDE SEQUENCE [LARGE SCALE GENOMIC DNA]</scope>
    <source>
        <strain evidence="1 2">DSM 17723</strain>
    </source>
</reference>
<accession>A0ABT9Z6V4</accession>
<keyword evidence="2" id="KW-1185">Reference proteome</keyword>